<accession>A0ABD2B8V6</accession>
<protein>
    <submittedName>
        <fullName evidence="1">Uncharacterized protein</fullName>
    </submittedName>
</protein>
<comment type="caution">
    <text evidence="1">The sequence shown here is derived from an EMBL/GenBank/DDBJ whole genome shotgun (WGS) entry which is preliminary data.</text>
</comment>
<dbReference type="EMBL" id="JAUDFV010000132">
    <property type="protein sequence ID" value="KAL2728988.1"/>
    <property type="molecule type" value="Genomic_DNA"/>
</dbReference>
<proteinExistence type="predicted"/>
<reference evidence="1 2" key="1">
    <citation type="journal article" date="2024" name="Ann. Entomol. Soc. Am.">
        <title>Genomic analyses of the southern and eastern yellowjacket wasps (Hymenoptera: Vespidae) reveal evolutionary signatures of social life.</title>
        <authorList>
            <person name="Catto M.A."/>
            <person name="Caine P.B."/>
            <person name="Orr S.E."/>
            <person name="Hunt B.G."/>
            <person name="Goodisman M.A.D."/>
        </authorList>
    </citation>
    <scope>NUCLEOTIDE SEQUENCE [LARGE SCALE GENOMIC DNA]</scope>
    <source>
        <strain evidence="1">233</strain>
        <tissue evidence="1">Head and thorax</tissue>
    </source>
</reference>
<evidence type="ECO:0000313" key="1">
    <source>
        <dbReference type="EMBL" id="KAL2728988.1"/>
    </source>
</evidence>
<sequence length="65" mass="7530">MLSTNTFINDPEWKDRYINQLGSLRTISMDKRLDCRININGISGPIKSVWLIIPTEILECKFVAF</sequence>
<name>A0ABD2B8V6_VESSQ</name>
<gene>
    <name evidence="1" type="ORF">V1478_006620</name>
</gene>
<dbReference type="AlphaFoldDB" id="A0ABD2B8V6"/>
<organism evidence="1 2">
    <name type="scientific">Vespula squamosa</name>
    <name type="common">Southern yellow jacket</name>
    <name type="synonym">Wasp</name>
    <dbReference type="NCBI Taxonomy" id="30214"/>
    <lineage>
        <taxon>Eukaryota</taxon>
        <taxon>Metazoa</taxon>
        <taxon>Ecdysozoa</taxon>
        <taxon>Arthropoda</taxon>
        <taxon>Hexapoda</taxon>
        <taxon>Insecta</taxon>
        <taxon>Pterygota</taxon>
        <taxon>Neoptera</taxon>
        <taxon>Endopterygota</taxon>
        <taxon>Hymenoptera</taxon>
        <taxon>Apocrita</taxon>
        <taxon>Aculeata</taxon>
        <taxon>Vespoidea</taxon>
        <taxon>Vespidae</taxon>
        <taxon>Vespinae</taxon>
        <taxon>Vespula</taxon>
    </lineage>
</organism>
<dbReference type="Proteomes" id="UP001607302">
    <property type="component" value="Unassembled WGS sequence"/>
</dbReference>
<keyword evidence="2" id="KW-1185">Reference proteome</keyword>
<evidence type="ECO:0000313" key="2">
    <source>
        <dbReference type="Proteomes" id="UP001607302"/>
    </source>
</evidence>